<evidence type="ECO:0000256" key="2">
    <source>
        <dbReference type="ARBA" id="ARBA00022448"/>
    </source>
</evidence>
<dbReference type="AlphaFoldDB" id="A0A5D5ARQ0"/>
<evidence type="ECO:0000313" key="11">
    <source>
        <dbReference type="Proteomes" id="UP000324104"/>
    </source>
</evidence>
<feature type="transmembrane region" description="Helical" evidence="9">
    <location>
        <begin position="142"/>
        <end position="162"/>
    </location>
</feature>
<dbReference type="Proteomes" id="UP000324104">
    <property type="component" value="Unassembled WGS sequence"/>
</dbReference>
<keyword evidence="3" id="KW-1003">Cell membrane</keyword>
<comment type="caution">
    <text evidence="10">The sequence shown here is derived from an EMBL/GenBank/DDBJ whole genome shotgun (WGS) entry which is preliminary data.</text>
</comment>
<sequence length="290" mass="30485">MVVSIEQLVFIVGNGLIFGSILALVAVGLSLIFGVLDVPNFAQGEFASVTGFVIVGLVGLGIGLVPSIIAGIVFAFVAGVAVERLVISKFYGRDEFLLLTFFATFGITIISENVLRQMFGGFRQIPGPDIGSIVVAGTSVNLLRPAAGAIAVGMLIGLYIFTRYTYMGLAMRAVADDRRGAEMIGVNYERIYMLTFGIGAVLTGISGVLYGMLFTLSPTSGVALTAFAFTIVVVGGVGSFFGTILASLLIGLVDSFTATMVGSRWRFFAIFAVLFIVLVLRPEGLRGGST</sequence>
<dbReference type="EMBL" id="VTAW01000001">
    <property type="protein sequence ID" value="TYT63774.1"/>
    <property type="molecule type" value="Genomic_DNA"/>
</dbReference>
<keyword evidence="4 9" id="KW-0812">Transmembrane</keyword>
<keyword evidence="7 9" id="KW-0472">Membrane</keyword>
<evidence type="ECO:0000256" key="4">
    <source>
        <dbReference type="ARBA" id="ARBA00022692"/>
    </source>
</evidence>
<dbReference type="InterPro" id="IPR001851">
    <property type="entry name" value="ABC_transp_permease"/>
</dbReference>
<dbReference type="PANTHER" id="PTHR11795">
    <property type="entry name" value="BRANCHED-CHAIN AMINO ACID TRANSPORT SYSTEM PERMEASE PROTEIN LIVH"/>
    <property type="match status" value="1"/>
</dbReference>
<protein>
    <submittedName>
        <fullName evidence="10">Branched-chain amino acid ABC transporter permease</fullName>
    </submittedName>
</protein>
<dbReference type="GO" id="GO:0022857">
    <property type="term" value="F:transmembrane transporter activity"/>
    <property type="evidence" value="ECO:0007669"/>
    <property type="project" value="InterPro"/>
</dbReference>
<keyword evidence="2" id="KW-0813">Transport</keyword>
<evidence type="ECO:0000256" key="7">
    <source>
        <dbReference type="ARBA" id="ARBA00023136"/>
    </source>
</evidence>
<feature type="transmembrane region" description="Helical" evidence="9">
    <location>
        <begin position="191"/>
        <end position="214"/>
    </location>
</feature>
<dbReference type="GO" id="GO:0005886">
    <property type="term" value="C:plasma membrane"/>
    <property type="evidence" value="ECO:0007669"/>
    <property type="project" value="UniProtKB-SubCell"/>
</dbReference>
<dbReference type="CDD" id="cd06582">
    <property type="entry name" value="TM_PBP1_LivH_like"/>
    <property type="match status" value="1"/>
</dbReference>
<accession>A0A5D5ARQ0</accession>
<feature type="transmembrane region" description="Helical" evidence="9">
    <location>
        <begin position="94"/>
        <end position="111"/>
    </location>
</feature>
<feature type="transmembrane region" description="Helical" evidence="9">
    <location>
        <begin position="53"/>
        <end position="82"/>
    </location>
</feature>
<evidence type="ECO:0000256" key="8">
    <source>
        <dbReference type="ARBA" id="ARBA00037998"/>
    </source>
</evidence>
<keyword evidence="11" id="KW-1185">Reference proteome</keyword>
<name>A0A5D5ARQ0_9EURY</name>
<proteinExistence type="inferred from homology"/>
<evidence type="ECO:0000256" key="5">
    <source>
        <dbReference type="ARBA" id="ARBA00022970"/>
    </source>
</evidence>
<dbReference type="InterPro" id="IPR052157">
    <property type="entry name" value="BCAA_transport_permease"/>
</dbReference>
<dbReference type="RefSeq" id="WP_149079581.1">
    <property type="nucleotide sequence ID" value="NZ_VTAW01000001.1"/>
</dbReference>
<gene>
    <name evidence="10" type="ORF">FYC77_00690</name>
</gene>
<evidence type="ECO:0000256" key="1">
    <source>
        <dbReference type="ARBA" id="ARBA00004651"/>
    </source>
</evidence>
<evidence type="ECO:0000256" key="3">
    <source>
        <dbReference type="ARBA" id="ARBA00022475"/>
    </source>
</evidence>
<dbReference type="Pfam" id="PF02653">
    <property type="entry name" value="BPD_transp_2"/>
    <property type="match status" value="1"/>
</dbReference>
<dbReference type="GO" id="GO:0006865">
    <property type="term" value="P:amino acid transport"/>
    <property type="evidence" value="ECO:0007669"/>
    <property type="project" value="UniProtKB-KW"/>
</dbReference>
<feature type="transmembrane region" description="Helical" evidence="9">
    <location>
        <begin position="226"/>
        <end position="253"/>
    </location>
</feature>
<dbReference type="PANTHER" id="PTHR11795:SF445">
    <property type="entry name" value="AMINO ACID ABC TRANSPORTER PERMEASE PROTEIN"/>
    <property type="match status" value="1"/>
</dbReference>
<organism evidence="10 11">
    <name type="scientific">Natrialba swarupiae</name>
    <dbReference type="NCBI Taxonomy" id="2448032"/>
    <lineage>
        <taxon>Archaea</taxon>
        <taxon>Methanobacteriati</taxon>
        <taxon>Methanobacteriota</taxon>
        <taxon>Stenosarchaea group</taxon>
        <taxon>Halobacteria</taxon>
        <taxon>Halobacteriales</taxon>
        <taxon>Natrialbaceae</taxon>
        <taxon>Natrialba</taxon>
    </lineage>
</organism>
<keyword evidence="5" id="KW-0029">Amino-acid transport</keyword>
<evidence type="ECO:0000256" key="9">
    <source>
        <dbReference type="SAM" id="Phobius"/>
    </source>
</evidence>
<feature type="transmembrane region" description="Helical" evidence="9">
    <location>
        <begin position="265"/>
        <end position="282"/>
    </location>
</feature>
<evidence type="ECO:0000256" key="6">
    <source>
        <dbReference type="ARBA" id="ARBA00022989"/>
    </source>
</evidence>
<evidence type="ECO:0000313" key="10">
    <source>
        <dbReference type="EMBL" id="TYT63774.1"/>
    </source>
</evidence>
<reference evidence="10 11" key="1">
    <citation type="submission" date="2019-08" db="EMBL/GenBank/DDBJ databases">
        <title>Archaea genome.</title>
        <authorList>
            <person name="Kajale S."/>
            <person name="Shouche Y."/>
            <person name="Deshpande N."/>
            <person name="Sharma A."/>
        </authorList>
    </citation>
    <scope>NUCLEOTIDE SEQUENCE [LARGE SCALE GENOMIC DNA]</scope>
    <source>
        <strain evidence="10 11">ESP3B_9</strain>
    </source>
</reference>
<keyword evidence="6 9" id="KW-1133">Transmembrane helix</keyword>
<comment type="subcellular location">
    <subcellularLocation>
        <location evidence="1">Cell membrane</location>
        <topology evidence="1">Multi-pass membrane protein</topology>
    </subcellularLocation>
</comment>
<comment type="similarity">
    <text evidence="8">Belongs to the binding-protein-dependent transport system permease family. LivHM subfamily.</text>
</comment>
<feature type="transmembrane region" description="Helical" evidence="9">
    <location>
        <begin position="7"/>
        <end position="33"/>
    </location>
</feature>